<name>D4Z9C4_SPHIU</name>
<protein>
    <submittedName>
        <fullName evidence="2">Uncharacterized protein</fullName>
    </submittedName>
</protein>
<dbReference type="EMBL" id="AP010806">
    <property type="protein sequence ID" value="BAI99206.1"/>
    <property type="molecule type" value="Genomic_DNA"/>
</dbReference>
<sequence>MELCGRGGKRVNSHLPVGRMAERLESLPREHAWFAILVAVTALSWANHAYPSAGLLPLYVPIICAAGWALGVGACNRSSFCSQTAPFPAQIT</sequence>
<keyword evidence="1" id="KW-0812">Transmembrane</keyword>
<dbReference type="Proteomes" id="UP000007753">
    <property type="component" value="Plasmid pUT1"/>
</dbReference>
<keyword evidence="1" id="KW-1133">Transmembrane helix</keyword>
<reference evidence="2 3" key="1">
    <citation type="journal article" date="2010" name="J. Bacteriol.">
        <title>Complete genome sequence of the representative gamma-hexachlorocyclohexane-degrading bacterium Sphingobium japonicum UT26.</title>
        <authorList>
            <person name="Nagata Y."/>
            <person name="Ohtsubo Y."/>
            <person name="Endo R."/>
            <person name="Ichikawa N."/>
            <person name="Ankai A."/>
            <person name="Oguchi A."/>
            <person name="Fukui S."/>
            <person name="Fujita N."/>
            <person name="Tsuda M."/>
        </authorList>
    </citation>
    <scope>NUCLEOTIDE SEQUENCE [LARGE SCALE GENOMIC DNA]</scope>
    <source>
        <strain evidence="3">DSM 16413 / CCM 7287 / MTCC 6362 / UT26 / NBRC 101211 / UT26S</strain>
        <plasmid evidence="2 3">pUT1</plasmid>
    </source>
</reference>
<feature type="transmembrane region" description="Helical" evidence="1">
    <location>
        <begin position="32"/>
        <end position="50"/>
    </location>
</feature>
<evidence type="ECO:0000313" key="2">
    <source>
        <dbReference type="EMBL" id="BAI99206.1"/>
    </source>
</evidence>
<keyword evidence="3" id="KW-1185">Reference proteome</keyword>
<organism evidence="2 3">
    <name type="scientific">Sphingobium indicum (strain DSM 16413 / CCM 7287 / MTCC 6362 / UT26 / NBRC 101211 / UT26S)</name>
    <name type="common">Sphingobium japonicum</name>
    <dbReference type="NCBI Taxonomy" id="452662"/>
    <lineage>
        <taxon>Bacteria</taxon>
        <taxon>Pseudomonadati</taxon>
        <taxon>Pseudomonadota</taxon>
        <taxon>Alphaproteobacteria</taxon>
        <taxon>Sphingomonadales</taxon>
        <taxon>Sphingomonadaceae</taxon>
        <taxon>Sphingobium</taxon>
    </lineage>
</organism>
<dbReference type="KEGG" id="sjp:SJA_P2-00300"/>
<geneLocation type="plasmid" evidence="2 3">
    <name>pUT1</name>
</geneLocation>
<gene>
    <name evidence="2" type="ordered locus">SJA_P2-00300</name>
</gene>
<proteinExistence type="predicted"/>
<accession>D4Z9C4</accession>
<dbReference type="HOGENOM" id="CLU_2411667_0_0_5"/>
<evidence type="ECO:0000256" key="1">
    <source>
        <dbReference type="SAM" id="Phobius"/>
    </source>
</evidence>
<keyword evidence="2" id="KW-0614">Plasmid</keyword>
<feature type="transmembrane region" description="Helical" evidence="1">
    <location>
        <begin position="56"/>
        <end position="75"/>
    </location>
</feature>
<dbReference type="AlphaFoldDB" id="D4Z9C4"/>
<keyword evidence="1" id="KW-0472">Membrane</keyword>
<evidence type="ECO:0000313" key="3">
    <source>
        <dbReference type="Proteomes" id="UP000007753"/>
    </source>
</evidence>